<dbReference type="STRING" id="1127673.GLIP_1293"/>
<keyword evidence="1" id="KW-0472">Membrane</keyword>
<dbReference type="EMBL" id="BAEN01000025">
    <property type="protein sequence ID" value="GAC13934.1"/>
    <property type="molecule type" value="Genomic_DNA"/>
</dbReference>
<dbReference type="AlphaFoldDB" id="K6WZT5"/>
<feature type="transmembrane region" description="Helical" evidence="1">
    <location>
        <begin position="20"/>
        <end position="40"/>
    </location>
</feature>
<keyword evidence="1" id="KW-1133">Transmembrane helix</keyword>
<feature type="transmembrane region" description="Helical" evidence="1">
    <location>
        <begin position="46"/>
        <end position="66"/>
    </location>
</feature>
<name>K6WZT5_9ALTE</name>
<organism evidence="2 3">
    <name type="scientific">Aliiglaciecola lipolytica E3</name>
    <dbReference type="NCBI Taxonomy" id="1127673"/>
    <lineage>
        <taxon>Bacteria</taxon>
        <taxon>Pseudomonadati</taxon>
        <taxon>Pseudomonadota</taxon>
        <taxon>Gammaproteobacteria</taxon>
        <taxon>Alteromonadales</taxon>
        <taxon>Alteromonadaceae</taxon>
        <taxon>Aliiglaciecola</taxon>
    </lineage>
</organism>
<dbReference type="RefSeq" id="WP_008843751.1">
    <property type="nucleotide sequence ID" value="NZ_BAEN01000025.1"/>
</dbReference>
<evidence type="ECO:0000256" key="1">
    <source>
        <dbReference type="SAM" id="Phobius"/>
    </source>
</evidence>
<gene>
    <name evidence="2" type="ORF">GLIP_1293</name>
</gene>
<evidence type="ECO:0000313" key="3">
    <source>
        <dbReference type="Proteomes" id="UP000006334"/>
    </source>
</evidence>
<protein>
    <submittedName>
        <fullName evidence="2">Uncharacterized protein</fullName>
    </submittedName>
</protein>
<feature type="transmembrane region" description="Helical" evidence="1">
    <location>
        <begin position="73"/>
        <end position="93"/>
    </location>
</feature>
<keyword evidence="3" id="KW-1185">Reference proteome</keyword>
<keyword evidence="1" id="KW-0812">Transmembrane</keyword>
<accession>K6WZT5</accession>
<dbReference type="Proteomes" id="UP000006334">
    <property type="component" value="Unassembled WGS sequence"/>
</dbReference>
<comment type="caution">
    <text evidence="2">The sequence shown here is derived from an EMBL/GenBank/DDBJ whole genome shotgun (WGS) entry which is preliminary data.</text>
</comment>
<reference evidence="2 3" key="1">
    <citation type="journal article" date="2017" name="Antonie Van Leeuwenhoek">
        <title>Rhizobium rhizosphaerae sp. nov., a novel species isolated from rice rhizosphere.</title>
        <authorList>
            <person name="Zhao J.J."/>
            <person name="Zhang J."/>
            <person name="Zhang R.J."/>
            <person name="Zhang C.W."/>
            <person name="Yin H.Q."/>
            <person name="Zhang X.X."/>
        </authorList>
    </citation>
    <scope>NUCLEOTIDE SEQUENCE [LARGE SCALE GENOMIC DNA]</scope>
    <source>
        <strain evidence="2 3">E3</strain>
    </source>
</reference>
<dbReference type="OrthoDB" id="7474882at2"/>
<proteinExistence type="predicted"/>
<dbReference type="eggNOG" id="ENOG5033A52">
    <property type="taxonomic scope" value="Bacteria"/>
</dbReference>
<sequence length="94" mass="10716">MGKSLLFFFKSQRFWLSGPATLLVSLLFMLAMAVWFPPGVGNVNNIILPLVLLPLIWAILFFYTYLTTNMRKAQWLLVALFVVNSAILTFKFLG</sequence>
<evidence type="ECO:0000313" key="2">
    <source>
        <dbReference type="EMBL" id="GAC13934.1"/>
    </source>
</evidence>